<name>A0ABD7DS61_BACCE</name>
<organism evidence="2 3">
    <name type="scientific">Bacillus cereus</name>
    <dbReference type="NCBI Taxonomy" id="1396"/>
    <lineage>
        <taxon>Bacteria</taxon>
        <taxon>Bacillati</taxon>
        <taxon>Bacillota</taxon>
        <taxon>Bacilli</taxon>
        <taxon>Bacillales</taxon>
        <taxon>Bacillaceae</taxon>
        <taxon>Bacillus</taxon>
        <taxon>Bacillus cereus group</taxon>
    </lineage>
</organism>
<evidence type="ECO:0008006" key="4">
    <source>
        <dbReference type="Google" id="ProtNLM"/>
    </source>
</evidence>
<dbReference type="EMBL" id="CP070340">
    <property type="protein sequence ID" value="QRY18461.1"/>
    <property type="molecule type" value="Genomic_DNA"/>
</dbReference>
<proteinExistence type="predicted"/>
<protein>
    <recommendedName>
        <fullName evidence="4">Transposase</fullName>
    </recommendedName>
</protein>
<evidence type="ECO:0000313" key="3">
    <source>
        <dbReference type="Proteomes" id="UP000663613"/>
    </source>
</evidence>
<evidence type="ECO:0000256" key="1">
    <source>
        <dbReference type="SAM" id="Coils"/>
    </source>
</evidence>
<keyword evidence="2" id="KW-0614">Plasmid</keyword>
<dbReference type="Proteomes" id="UP000663613">
    <property type="component" value="Plasmid pVKMB-370_1"/>
</dbReference>
<geneLocation type="plasmid" evidence="2 3">
    <name>pVKMB-370_1</name>
</geneLocation>
<sequence>MSNYIKIQESAKRINELSKHQKILEREKNILKSELYRLLKENKRYKENVQGIRASDI</sequence>
<feature type="coiled-coil region" evidence="1">
    <location>
        <begin position="7"/>
        <end position="48"/>
    </location>
</feature>
<dbReference type="RefSeq" id="WP_170952499.1">
    <property type="nucleotide sequence ID" value="NZ_CAKJWR010000014.1"/>
</dbReference>
<evidence type="ECO:0000313" key="2">
    <source>
        <dbReference type="EMBL" id="QRY18461.1"/>
    </source>
</evidence>
<dbReference type="AlphaFoldDB" id="A0ABD7DS61"/>
<gene>
    <name evidence="2" type="ORF">JTF64_28880</name>
</gene>
<reference evidence="2 3" key="1">
    <citation type="submission" date="2021-02" db="EMBL/GenBank/DDBJ databases">
        <title>Bacillus cereus VKM B-370.</title>
        <authorList>
            <person name="Kazantseva O.A."/>
            <person name="Piligrimova E.G."/>
            <person name="Buzikov R.M."/>
            <person name="Shadrin A.M."/>
        </authorList>
    </citation>
    <scope>NUCLEOTIDE SEQUENCE [LARGE SCALE GENOMIC DNA]</scope>
    <source>
        <strain evidence="2 3">VKM B-370</strain>
        <plasmid evidence="2 3">pVKMB-370_1</plasmid>
    </source>
</reference>
<keyword evidence="1" id="KW-0175">Coiled coil</keyword>
<accession>A0ABD7DS61</accession>